<accession>A0A9Q0L534</accession>
<dbReference type="AlphaFoldDB" id="A0A9Q0L534"/>
<sequence length="396" mass="47326">MKTNYLELNQQNLEEMIKYLWFPNKIISFFASTIIIKLLSKVTNEDKKIIIEKIVSKITNLEIKEDKESAGNPLKHSLRIMKYALEDNFYEQNLFLLIFNWFFSQNFHPSILFPIFSFFETLIDQAYISKENKNFLLGSFSSRFIELLPLNYEPSCQKLLQLLYSISKLKILDHQQIQKLSNKIIENSSILFGNEELKQFSISLFFRLSKLTLENINKENINEKNYQHFFKMIEINQYLQQFLNNPKLIIDLVFSNDELLIQILDDFLFIYLKLKQNQDEKISNFRLNFSPIKMFEIFAQEISFDHTILLDWILSAEMSELVLVYLLHFLKFYSNYLKLKNLNENKKRKIDEDLSVEKEGIQKIFMKLYLSISSSYQKNLFPFNPTQLLKRISEII</sequence>
<protein>
    <submittedName>
        <fullName evidence="1">Wins1 2 protein</fullName>
    </submittedName>
</protein>
<reference evidence="1" key="1">
    <citation type="submission" date="2022-10" db="EMBL/GenBank/DDBJ databases">
        <title>Novel sulphate-reducing endosymbionts in the free-living metamonad Anaeramoeba.</title>
        <authorList>
            <person name="Jerlstrom-Hultqvist J."/>
            <person name="Cepicka I."/>
            <person name="Gallot-Lavallee L."/>
            <person name="Salas-Leiva D."/>
            <person name="Curtis B.A."/>
            <person name="Zahonova K."/>
            <person name="Pipaliya S."/>
            <person name="Dacks J."/>
            <person name="Roger A.J."/>
        </authorList>
    </citation>
    <scope>NUCLEOTIDE SEQUENCE</scope>
    <source>
        <strain evidence="1">BMAN</strain>
    </source>
</reference>
<organism evidence="1 2">
    <name type="scientific">Anaeramoeba ignava</name>
    <name type="common">Anaerobic marine amoeba</name>
    <dbReference type="NCBI Taxonomy" id="1746090"/>
    <lineage>
        <taxon>Eukaryota</taxon>
        <taxon>Metamonada</taxon>
        <taxon>Anaeramoebidae</taxon>
        <taxon>Anaeramoeba</taxon>
    </lineage>
</organism>
<keyword evidence="2" id="KW-1185">Reference proteome</keyword>
<evidence type="ECO:0000313" key="1">
    <source>
        <dbReference type="EMBL" id="KAJ5066422.1"/>
    </source>
</evidence>
<name>A0A9Q0L534_ANAIG</name>
<dbReference type="EMBL" id="JAPDFW010000143">
    <property type="protein sequence ID" value="KAJ5066422.1"/>
    <property type="molecule type" value="Genomic_DNA"/>
</dbReference>
<gene>
    <name evidence="1" type="ORF">M0811_13620</name>
</gene>
<proteinExistence type="predicted"/>
<evidence type="ECO:0000313" key="2">
    <source>
        <dbReference type="Proteomes" id="UP001149090"/>
    </source>
</evidence>
<dbReference type="OrthoDB" id="8251209at2759"/>
<comment type="caution">
    <text evidence="1">The sequence shown here is derived from an EMBL/GenBank/DDBJ whole genome shotgun (WGS) entry which is preliminary data.</text>
</comment>
<dbReference type="Proteomes" id="UP001149090">
    <property type="component" value="Unassembled WGS sequence"/>
</dbReference>